<keyword evidence="2" id="KW-1185">Reference proteome</keyword>
<accession>A0ABR4VWL4</accession>
<gene>
    <name evidence="1" type="ORF">DJ58_4374</name>
</gene>
<reference evidence="1 2" key="1">
    <citation type="submission" date="2014-07" db="EMBL/GenBank/DDBJ databases">
        <authorList>
            <person name="Bishop-Lilly K.A."/>
            <person name="Broomall S.M."/>
            <person name="Chain P.S."/>
            <person name="Chertkov O."/>
            <person name="Coyne S.R."/>
            <person name="Daligault H.E."/>
            <person name="Davenport K.W."/>
            <person name="Erkkila T."/>
            <person name="Frey K.G."/>
            <person name="Gibbons H.S."/>
            <person name="Gu W."/>
            <person name="Jaissle J."/>
            <person name="Johnson S.L."/>
            <person name="Koroleva G.I."/>
            <person name="Ladner J.T."/>
            <person name="Lo C.-C."/>
            <person name="Minogue T.D."/>
            <person name="Munk C."/>
            <person name="Palacios G.F."/>
            <person name="Redden C.L."/>
            <person name="Rosenzweig C.N."/>
            <person name="Scholz M.B."/>
            <person name="Teshima H."/>
            <person name="Xu Y."/>
        </authorList>
    </citation>
    <scope>NUCLEOTIDE SEQUENCE [LARGE SCALE GENOMIC DNA]</scope>
    <source>
        <strain evidence="1 2">ATCC 33641</strain>
    </source>
</reference>
<name>A0ABR4VWL4_YERFR</name>
<proteinExistence type="predicted"/>
<evidence type="ECO:0000313" key="2">
    <source>
        <dbReference type="Proteomes" id="UP000029430"/>
    </source>
</evidence>
<evidence type="ECO:0000313" key="1">
    <source>
        <dbReference type="EMBL" id="KGA43886.1"/>
    </source>
</evidence>
<organism evidence="1 2">
    <name type="scientific">Yersinia frederiksenii ATCC 33641</name>
    <dbReference type="NCBI Taxonomy" id="349966"/>
    <lineage>
        <taxon>Bacteria</taxon>
        <taxon>Pseudomonadati</taxon>
        <taxon>Pseudomonadota</taxon>
        <taxon>Gammaproteobacteria</taxon>
        <taxon>Enterobacterales</taxon>
        <taxon>Yersiniaceae</taxon>
        <taxon>Yersinia</taxon>
    </lineage>
</organism>
<dbReference type="Proteomes" id="UP000029430">
    <property type="component" value="Unassembled WGS sequence"/>
</dbReference>
<comment type="caution">
    <text evidence="1">The sequence shown here is derived from an EMBL/GenBank/DDBJ whole genome shotgun (WGS) entry which is preliminary data.</text>
</comment>
<sequence length="57" mass="6232">MSDTFCALAFIKLTVCKGIGSIPVISSASKNSQRFKIRLFTSIAASLKLLWRAIAKK</sequence>
<dbReference type="EMBL" id="JPPS01000009">
    <property type="protein sequence ID" value="KGA43886.1"/>
    <property type="molecule type" value="Genomic_DNA"/>
</dbReference>
<protein>
    <submittedName>
        <fullName evidence="1">Uncharacterized protein</fullName>
    </submittedName>
</protein>